<organism evidence="3 4">
    <name type="scientific">Rodentibacter trehalosifermentans</name>
    <dbReference type="NCBI Taxonomy" id="1908263"/>
    <lineage>
        <taxon>Bacteria</taxon>
        <taxon>Pseudomonadati</taxon>
        <taxon>Pseudomonadota</taxon>
        <taxon>Gammaproteobacteria</taxon>
        <taxon>Pasteurellales</taxon>
        <taxon>Pasteurellaceae</taxon>
        <taxon>Rodentibacter</taxon>
    </lineage>
</organism>
<dbReference type="InterPro" id="IPR019110">
    <property type="entry name" value="Uncharacterised_RAQPRD"/>
</dbReference>
<protein>
    <recommendedName>
        <fullName evidence="5">Conjugal transfer protein</fullName>
    </recommendedName>
</protein>
<dbReference type="Pfam" id="PF09686">
    <property type="entry name" value="Plasmid_RAQPRD"/>
    <property type="match status" value="1"/>
</dbReference>
<dbReference type="NCBIfam" id="TIGR01690">
    <property type="entry name" value="ICE_RAQPRD"/>
    <property type="match status" value="1"/>
</dbReference>
<sequence length="103" mass="11838">MRNAAFVFLFSFVCSTVAYADETSELEQAMRQLESAKQALIRAQKNANAGLKSRLYFDYQKAHQDINTVKQGINLYINGDRAQPRDPRKLKSLSGYYDKLRKN</sequence>
<evidence type="ECO:0000256" key="2">
    <source>
        <dbReference type="SAM" id="SignalP"/>
    </source>
</evidence>
<dbReference type="EMBL" id="MLHK01000061">
    <property type="protein sequence ID" value="OOF43942.1"/>
    <property type="molecule type" value="Genomic_DNA"/>
</dbReference>
<name>A0A1V3INU5_9PAST</name>
<keyword evidence="2" id="KW-0732">Signal</keyword>
<reference evidence="3 4" key="1">
    <citation type="submission" date="2016-10" db="EMBL/GenBank/DDBJ databases">
        <title>Rodentibacter gen. nov. and new species.</title>
        <authorList>
            <person name="Christensen H."/>
        </authorList>
    </citation>
    <scope>NUCLEOTIDE SEQUENCE [LARGE SCALE GENOMIC DNA]</scope>
    <source>
        <strain evidence="3 4">H1983213011</strain>
    </source>
</reference>
<feature type="chain" id="PRO_5012482984" description="Conjugal transfer protein" evidence="2">
    <location>
        <begin position="21"/>
        <end position="103"/>
    </location>
</feature>
<comment type="caution">
    <text evidence="3">The sequence shown here is derived from an EMBL/GenBank/DDBJ whole genome shotgun (WGS) entry which is preliminary data.</text>
</comment>
<proteinExistence type="predicted"/>
<keyword evidence="1" id="KW-0175">Coiled coil</keyword>
<evidence type="ECO:0000313" key="3">
    <source>
        <dbReference type="EMBL" id="OOF43942.1"/>
    </source>
</evidence>
<evidence type="ECO:0008006" key="5">
    <source>
        <dbReference type="Google" id="ProtNLM"/>
    </source>
</evidence>
<feature type="signal peptide" evidence="2">
    <location>
        <begin position="1"/>
        <end position="20"/>
    </location>
</feature>
<feature type="coiled-coil region" evidence="1">
    <location>
        <begin position="19"/>
        <end position="46"/>
    </location>
</feature>
<dbReference type="RefSeq" id="WP_077474527.1">
    <property type="nucleotide sequence ID" value="NZ_MLHK01000061.1"/>
</dbReference>
<gene>
    <name evidence="3" type="ORF">BKK51_10405</name>
</gene>
<dbReference type="AlphaFoldDB" id="A0A1V3INU5"/>
<evidence type="ECO:0000313" key="4">
    <source>
        <dbReference type="Proteomes" id="UP000188728"/>
    </source>
</evidence>
<dbReference type="Proteomes" id="UP000188728">
    <property type="component" value="Unassembled WGS sequence"/>
</dbReference>
<accession>A0A1V3INU5</accession>
<evidence type="ECO:0000256" key="1">
    <source>
        <dbReference type="SAM" id="Coils"/>
    </source>
</evidence>